<accession>A0AAN9JP77</accession>
<feature type="compositionally biased region" description="Polar residues" evidence="1">
    <location>
        <begin position="1"/>
        <end position="17"/>
    </location>
</feature>
<evidence type="ECO:0000256" key="1">
    <source>
        <dbReference type="SAM" id="MobiDB-lite"/>
    </source>
</evidence>
<organism evidence="3 4">
    <name type="scientific">Clitoria ternatea</name>
    <name type="common">Butterfly pea</name>
    <dbReference type="NCBI Taxonomy" id="43366"/>
    <lineage>
        <taxon>Eukaryota</taxon>
        <taxon>Viridiplantae</taxon>
        <taxon>Streptophyta</taxon>
        <taxon>Embryophyta</taxon>
        <taxon>Tracheophyta</taxon>
        <taxon>Spermatophyta</taxon>
        <taxon>Magnoliopsida</taxon>
        <taxon>eudicotyledons</taxon>
        <taxon>Gunneridae</taxon>
        <taxon>Pentapetalae</taxon>
        <taxon>rosids</taxon>
        <taxon>fabids</taxon>
        <taxon>Fabales</taxon>
        <taxon>Fabaceae</taxon>
        <taxon>Papilionoideae</taxon>
        <taxon>50 kb inversion clade</taxon>
        <taxon>NPAAA clade</taxon>
        <taxon>indigoferoid/millettioid clade</taxon>
        <taxon>Phaseoleae</taxon>
        <taxon>Clitoria</taxon>
    </lineage>
</organism>
<dbReference type="Proteomes" id="UP001359559">
    <property type="component" value="Unassembled WGS sequence"/>
</dbReference>
<feature type="transmembrane region" description="Helical" evidence="2">
    <location>
        <begin position="37"/>
        <end position="56"/>
    </location>
</feature>
<keyword evidence="2" id="KW-0472">Membrane</keyword>
<keyword evidence="2" id="KW-0812">Transmembrane</keyword>
<protein>
    <submittedName>
        <fullName evidence="3">Uncharacterized protein</fullName>
    </submittedName>
</protein>
<gene>
    <name evidence="3" type="ORF">RJT34_13593</name>
</gene>
<evidence type="ECO:0000313" key="4">
    <source>
        <dbReference type="Proteomes" id="UP001359559"/>
    </source>
</evidence>
<name>A0AAN9JP77_CLITE</name>
<dbReference type="EMBL" id="JAYKXN010000003">
    <property type="protein sequence ID" value="KAK7302697.1"/>
    <property type="molecule type" value="Genomic_DNA"/>
</dbReference>
<proteinExistence type="predicted"/>
<reference evidence="3 4" key="1">
    <citation type="submission" date="2024-01" db="EMBL/GenBank/DDBJ databases">
        <title>The genomes of 5 underutilized Papilionoideae crops provide insights into root nodulation and disease resistance.</title>
        <authorList>
            <person name="Yuan L."/>
        </authorList>
    </citation>
    <scope>NUCLEOTIDE SEQUENCE [LARGE SCALE GENOMIC DNA]</scope>
    <source>
        <strain evidence="3">LY-2023</strain>
        <tissue evidence="3">Leaf</tissue>
    </source>
</reference>
<keyword evidence="2" id="KW-1133">Transmembrane helix</keyword>
<evidence type="ECO:0000256" key="2">
    <source>
        <dbReference type="SAM" id="Phobius"/>
    </source>
</evidence>
<keyword evidence="4" id="KW-1185">Reference proteome</keyword>
<sequence length="81" mass="9239">MADSQTVKPIPHTVTNTRSEEKKKFASQTHFGEVSQILGAFLLFLSGGFSAFCFSIRSRSIESCHSTYKTVWILRKRRKIN</sequence>
<feature type="region of interest" description="Disordered" evidence="1">
    <location>
        <begin position="1"/>
        <end position="21"/>
    </location>
</feature>
<dbReference type="AlphaFoldDB" id="A0AAN9JP77"/>
<comment type="caution">
    <text evidence="3">The sequence shown here is derived from an EMBL/GenBank/DDBJ whole genome shotgun (WGS) entry which is preliminary data.</text>
</comment>
<evidence type="ECO:0000313" key="3">
    <source>
        <dbReference type="EMBL" id="KAK7302697.1"/>
    </source>
</evidence>